<dbReference type="EMBL" id="FXXI01000019">
    <property type="protein sequence ID" value="SMS03073.1"/>
    <property type="molecule type" value="Genomic_DNA"/>
</dbReference>
<reference evidence="2 3" key="1">
    <citation type="submission" date="2017-05" db="EMBL/GenBank/DDBJ databases">
        <authorList>
            <person name="Song R."/>
            <person name="Chenine A.L."/>
            <person name="Ruprecht R.M."/>
        </authorList>
    </citation>
    <scope>NUCLEOTIDE SEQUENCE [LARGE SCALE GENOMIC DNA]</scope>
    <source>
        <strain evidence="2 3">CECT 7927</strain>
    </source>
</reference>
<sequence>MNSEKLVKIDFVASEGYPAGKKIYYKCTKCGDYVPSFPQHFAECSCQNITVDRAGGRLSVELKDFIEIYKER</sequence>
<keyword evidence="4" id="KW-1185">Reference proteome</keyword>
<accession>A0A1Y6J444</accession>
<dbReference type="EMBL" id="JAWRCO010000002">
    <property type="protein sequence ID" value="MDW6004870.1"/>
    <property type="molecule type" value="Genomic_DNA"/>
</dbReference>
<proteinExistence type="predicted"/>
<dbReference type="OrthoDB" id="7064089at2"/>
<dbReference type="RefSeq" id="WP_087483063.1">
    <property type="nucleotide sequence ID" value="NZ_AP024884.1"/>
</dbReference>
<protein>
    <submittedName>
        <fullName evidence="2">Uncharacterized protein</fullName>
    </submittedName>
</protein>
<dbReference type="AlphaFoldDB" id="A0A1Y6J444"/>
<evidence type="ECO:0000313" key="1">
    <source>
        <dbReference type="EMBL" id="MDW6004870.1"/>
    </source>
</evidence>
<name>A0A1Y6J444_9VIBR</name>
<dbReference type="Proteomes" id="UP000196125">
    <property type="component" value="Unassembled WGS sequence"/>
</dbReference>
<evidence type="ECO:0000313" key="2">
    <source>
        <dbReference type="EMBL" id="SMS03073.1"/>
    </source>
</evidence>
<dbReference type="Proteomes" id="UP001283366">
    <property type="component" value="Unassembled WGS sequence"/>
</dbReference>
<reference evidence="1 4" key="2">
    <citation type="submission" date="2023-11" db="EMBL/GenBank/DDBJ databases">
        <title>Plant-associative lifestyle of Vibrio porteresiae and its evolutionary dynamics.</title>
        <authorList>
            <person name="Rameshkumar N."/>
            <person name="Kirti K."/>
        </authorList>
    </citation>
    <scope>NUCLEOTIDE SEQUENCE [LARGE SCALE GENOMIC DNA]</scope>
    <source>
        <strain evidence="1 4">MSSRF38</strain>
    </source>
</reference>
<gene>
    <name evidence="1" type="ORF">SBX37_18590</name>
    <name evidence="2" type="ORF">VIM7927_04436</name>
</gene>
<evidence type="ECO:0000313" key="4">
    <source>
        <dbReference type="Proteomes" id="UP001283366"/>
    </source>
</evidence>
<organism evidence="2 3">
    <name type="scientific">Vibrio mangrovi</name>
    <dbReference type="NCBI Taxonomy" id="474394"/>
    <lineage>
        <taxon>Bacteria</taxon>
        <taxon>Pseudomonadati</taxon>
        <taxon>Pseudomonadota</taxon>
        <taxon>Gammaproteobacteria</taxon>
        <taxon>Vibrionales</taxon>
        <taxon>Vibrionaceae</taxon>
        <taxon>Vibrio</taxon>
    </lineage>
</organism>
<evidence type="ECO:0000313" key="3">
    <source>
        <dbReference type="Proteomes" id="UP000196125"/>
    </source>
</evidence>